<dbReference type="EMBL" id="MPUK01000005">
    <property type="protein sequence ID" value="ONH67220.1"/>
    <property type="molecule type" value="Genomic_DNA"/>
</dbReference>
<evidence type="ECO:0000313" key="1">
    <source>
        <dbReference type="EMBL" id="ONH67220.1"/>
    </source>
</evidence>
<dbReference type="OMA" id="GGHTFIF"/>
<dbReference type="VEuPathDB" id="FungiDB:BON22_3145"/>
<evidence type="ECO:0000313" key="2">
    <source>
        <dbReference type="Proteomes" id="UP000189513"/>
    </source>
</evidence>
<protein>
    <submittedName>
        <fullName evidence="1">Protein FMP23, mitochondrial</fullName>
    </submittedName>
</protein>
<proteinExistence type="predicted"/>
<dbReference type="Proteomes" id="UP000189513">
    <property type="component" value="Unassembled WGS sequence"/>
</dbReference>
<organism evidence="1 2">
    <name type="scientific">Cyberlindnera fabianii</name>
    <name type="common">Yeast</name>
    <name type="synonym">Hansenula fabianii</name>
    <dbReference type="NCBI Taxonomy" id="36022"/>
    <lineage>
        <taxon>Eukaryota</taxon>
        <taxon>Fungi</taxon>
        <taxon>Dikarya</taxon>
        <taxon>Ascomycota</taxon>
        <taxon>Saccharomycotina</taxon>
        <taxon>Saccharomycetes</taxon>
        <taxon>Phaffomycetales</taxon>
        <taxon>Phaffomycetaceae</taxon>
        <taxon>Cyberlindnera</taxon>
    </lineage>
</organism>
<sequence length="160" mass="18818">MLALRFASKTLRVTSRPSLLRLYASAPNQRFVVPSHNLIKEQTEYRQLPDDSQYIEKFYSELSSFHSEIVKNNKIPYTSFSEFENDPNSLITELENFIQTKVYPEYVNKDDLGSQMVIKRYNDFLRNVKITLILNGGHTFIFDILLQNKKLFDGFDHNKK</sequence>
<dbReference type="AlphaFoldDB" id="A0A1V2L649"/>
<keyword evidence="2" id="KW-1185">Reference proteome</keyword>
<name>A0A1V2L649_CYBFA</name>
<accession>A0A1V2L649</accession>
<reference evidence="2" key="1">
    <citation type="journal article" date="2017" name="Genome Announc.">
        <title>Genome sequences of Cyberlindnera fabianii 65, Pichia kudriavzevii 129, and Saccharomyces cerevisiae 131 isolated from fermented masau fruits in Zimbabwe.</title>
        <authorList>
            <person name="van Rijswijck I.M.H."/>
            <person name="Derks M.F.L."/>
            <person name="Abee T."/>
            <person name="de Ridder D."/>
            <person name="Smid E.J."/>
        </authorList>
    </citation>
    <scope>NUCLEOTIDE SEQUENCE [LARGE SCALE GENOMIC DNA]</scope>
    <source>
        <strain evidence="2">65</strain>
    </source>
</reference>
<comment type="caution">
    <text evidence="1">The sequence shown here is derived from an EMBL/GenBank/DDBJ whole genome shotgun (WGS) entry which is preliminary data.</text>
</comment>
<dbReference type="InterPro" id="IPR035283">
    <property type="entry name" value="Fmp23"/>
</dbReference>
<dbReference type="Pfam" id="PF17315">
    <property type="entry name" value="FMP23"/>
    <property type="match status" value="1"/>
</dbReference>
<gene>
    <name evidence="1" type="ORF">BON22_3145</name>
</gene>